<dbReference type="EMBL" id="MLJW01003153">
    <property type="protein sequence ID" value="OIQ72724.1"/>
    <property type="molecule type" value="Genomic_DNA"/>
</dbReference>
<reference evidence="1" key="1">
    <citation type="submission" date="2016-10" db="EMBL/GenBank/DDBJ databases">
        <title>Sequence of Gallionella enrichment culture.</title>
        <authorList>
            <person name="Poehlein A."/>
            <person name="Muehling M."/>
            <person name="Daniel R."/>
        </authorList>
    </citation>
    <scope>NUCLEOTIDE SEQUENCE</scope>
</reference>
<gene>
    <name evidence="1" type="ORF">GALL_456460</name>
</gene>
<name>A0A1J5PYR5_9ZZZZ</name>
<evidence type="ECO:0000313" key="1">
    <source>
        <dbReference type="EMBL" id="OIQ72724.1"/>
    </source>
</evidence>
<sequence length="240" mass="26653">MPEQGELVNHLCLQPFEVLQRHIQKVAAATGRVKHPHAAQRVVKDFDLLARLGQFGQCRLALQFSRFMCQHQRGGLGVGPFSTQGLDHGGQHQPLDIGPRRVVRTQRVALGGVQGTLQQGAKNGRLDLAPIGLRGLDQQVYLLLFQEQTVPVRQGLFEQFAIEMQHALGQCRAKTTPVHIGPQALQHQAQRGRVGAVGLEQADEGLFGQQADIFGKHAKQAAGQERRYFFRSYLCFLNML</sequence>
<protein>
    <submittedName>
        <fullName evidence="1">Uncharacterized protein</fullName>
    </submittedName>
</protein>
<proteinExistence type="predicted"/>
<dbReference type="AlphaFoldDB" id="A0A1J5PYR5"/>
<accession>A0A1J5PYR5</accession>
<comment type="caution">
    <text evidence="1">The sequence shown here is derived from an EMBL/GenBank/DDBJ whole genome shotgun (WGS) entry which is preliminary data.</text>
</comment>
<organism evidence="1">
    <name type="scientific">mine drainage metagenome</name>
    <dbReference type="NCBI Taxonomy" id="410659"/>
    <lineage>
        <taxon>unclassified sequences</taxon>
        <taxon>metagenomes</taxon>
        <taxon>ecological metagenomes</taxon>
    </lineage>
</organism>